<feature type="transmembrane region" description="Helical" evidence="2">
    <location>
        <begin position="54"/>
        <end position="76"/>
    </location>
</feature>
<gene>
    <name evidence="3" type="ORF">EEX84_04400</name>
</gene>
<evidence type="ECO:0000256" key="2">
    <source>
        <dbReference type="SAM" id="Phobius"/>
    </source>
</evidence>
<dbReference type="PANTHER" id="PTHR33219:SF14">
    <property type="entry name" value="PROTEIN COFACTOR ASSEMBLY OF COMPLEX C SUBUNIT B CCB3, CHLOROPLASTIC-RELATED"/>
    <property type="match status" value="1"/>
</dbReference>
<dbReference type="RefSeq" id="WP_123164368.1">
    <property type="nucleotide sequence ID" value="NZ_RIAX01000002.1"/>
</dbReference>
<keyword evidence="2" id="KW-0472">Membrane</keyword>
<reference evidence="3 4" key="1">
    <citation type="journal article" date="2018" name="Int. J. Syst. Evol. Microbiol.">
        <title>Planococcus salinus sp. nov., a moderately halophilic bacterium isolated from a saline-alkali soil.</title>
        <authorList>
            <person name="Gan L."/>
        </authorList>
    </citation>
    <scope>NUCLEOTIDE SEQUENCE [LARGE SCALE GENOMIC DNA]</scope>
    <source>
        <strain evidence="3 4">LCB217</strain>
    </source>
</reference>
<comment type="similarity">
    <text evidence="1">Belongs to the YggT family.</text>
</comment>
<proteinExistence type="inferred from homology"/>
<feature type="transmembrane region" description="Helical" evidence="2">
    <location>
        <begin position="7"/>
        <end position="28"/>
    </location>
</feature>
<dbReference type="OrthoDB" id="47652at2"/>
<comment type="caution">
    <text evidence="3">The sequence shown here is derived from an EMBL/GenBank/DDBJ whole genome shotgun (WGS) entry which is preliminary data.</text>
</comment>
<accession>A0A3M8PAD9</accession>
<dbReference type="Pfam" id="PF02325">
    <property type="entry name" value="CCB3_YggT"/>
    <property type="match status" value="1"/>
</dbReference>
<name>A0A3M8PAD9_9BACL</name>
<keyword evidence="4" id="KW-1185">Reference proteome</keyword>
<protein>
    <submittedName>
        <fullName evidence="3">YggT family protein</fullName>
    </submittedName>
</protein>
<dbReference type="AlphaFoldDB" id="A0A3M8PAD9"/>
<sequence>MIFLVSLLLTAINLYTFLLFASILMSWIPNLKESGFGQMISRVTDPYLDIFRRFIPPFGMIDFSPIIAILALRFAADGIRVLFGYFY</sequence>
<dbReference type="PANTHER" id="PTHR33219">
    <property type="entry name" value="YLMG HOMOLOG PROTEIN 2, CHLOROPLASTIC"/>
    <property type="match status" value="1"/>
</dbReference>
<keyword evidence="2" id="KW-0812">Transmembrane</keyword>
<evidence type="ECO:0000256" key="1">
    <source>
        <dbReference type="ARBA" id="ARBA00010894"/>
    </source>
</evidence>
<keyword evidence="2" id="KW-1133">Transmembrane helix</keyword>
<dbReference type="Proteomes" id="UP000275473">
    <property type="component" value="Unassembled WGS sequence"/>
</dbReference>
<evidence type="ECO:0000313" key="4">
    <source>
        <dbReference type="Proteomes" id="UP000275473"/>
    </source>
</evidence>
<dbReference type="InterPro" id="IPR003425">
    <property type="entry name" value="CCB3/YggT"/>
</dbReference>
<evidence type="ECO:0000313" key="3">
    <source>
        <dbReference type="EMBL" id="RNF40669.1"/>
    </source>
</evidence>
<dbReference type="EMBL" id="RIAX01000002">
    <property type="protein sequence ID" value="RNF40669.1"/>
    <property type="molecule type" value="Genomic_DNA"/>
</dbReference>
<organism evidence="3 4">
    <name type="scientific">Planococcus salinus</name>
    <dbReference type="NCBI Taxonomy" id="1848460"/>
    <lineage>
        <taxon>Bacteria</taxon>
        <taxon>Bacillati</taxon>
        <taxon>Bacillota</taxon>
        <taxon>Bacilli</taxon>
        <taxon>Bacillales</taxon>
        <taxon>Caryophanaceae</taxon>
        <taxon>Planococcus</taxon>
    </lineage>
</organism>
<dbReference type="GO" id="GO:0016020">
    <property type="term" value="C:membrane"/>
    <property type="evidence" value="ECO:0007669"/>
    <property type="project" value="InterPro"/>
</dbReference>